<feature type="domain" description="DUF1553" evidence="3">
    <location>
        <begin position="619"/>
        <end position="873"/>
    </location>
</feature>
<dbReference type="eggNOG" id="COG2010">
    <property type="taxonomic scope" value="Bacteria"/>
</dbReference>
<sequence length="929" mass="106022">MKSLTKRGGMNEKGTLMKKVFISTFLLFSLVLGAEEKISFNEQVRPILADRCYHCHGPDAKEIKGKLQLHTEDLATQERVYKTKSGRERRRDAAIIPGKPHESIVWQRLITDDEDEIMPPIDSVAKQLTKDEKEIIRKWIEQGANYEKHWAFVPPQKKKVDLKNDDWCKNDIDRHIGRQLEDLKLQPNPEASKEQLIRRLSLDLRGTPPSLNEVDAFLADQKEGSYERLVDRILADKAVGERLAVEWLDVASYGDSQGLFEDGARSMWPWRDWVMKAFNDNKPFDQFITEQVAGDLLPNSSRDQKVATGFYRNNPVSNEGGIIDEEYLLQYAGDRVRTTSVAFLGMSLDCASCHDHKYDPLSQKNFYEMSAFFRSIDEKGKVGKGAAAPFINLPSKEQSGKKTSLEEQMAQLQKDLKAENDKAKAESILVKKVKLFRNDKSPLILTGVKFLDYVGNNPKVKASKKIKSDPLFLIDNKDEVRVNGHKAFIEFEFEKEIQISGLELRATKKNIRFLKDAEIHYFDAKGKLVNQDKILESAEVLVRKPNTKKYISLLAQLNKADRELKNLNGTIPTTLVMKERKEPRKTHILERGSYENKGEEVFPGVPESILVMDPSYPKNRLGLAKWLVDERNPLTARVTINRYWQLLFGRGIVRTAEDFGLQGDLPTNQALLDYLAVDFVENSWDLKYMIKQMVMSATYRQSSTQVKSKVQVDGENKYLSYFSRRRLDAEFIRDNALSISGLLVDKKGGRPVKPYQPAGLWKEKGNATFKQDKGEALYRKTVYTFWKRTVPHPSSVVFDATDRTTCVARRNPTNTPLQALVTLNDVQYVEAARALAQRMMLEGGSQLDQRVQFGWRLATARKANSAELALLKKEFNYRLNEYKKNPALAKERLTVGDSVQVASSDKNELASYMAVAQLLLNLDETITRN</sequence>
<dbReference type="EMBL" id="ABCK01000003">
    <property type="protein sequence ID" value="EDM28853.1"/>
    <property type="molecule type" value="Genomic_DNA"/>
</dbReference>
<protein>
    <recommendedName>
        <fullName evidence="7">Chromosome segregation protein</fullName>
    </recommendedName>
</protein>
<evidence type="ECO:0000259" key="2">
    <source>
        <dbReference type="Pfam" id="PF07583"/>
    </source>
</evidence>
<dbReference type="PANTHER" id="PTHR35889:SF3">
    <property type="entry name" value="F-BOX DOMAIN-CONTAINING PROTEIN"/>
    <property type="match status" value="1"/>
</dbReference>
<evidence type="ECO:0000259" key="3">
    <source>
        <dbReference type="Pfam" id="PF07587"/>
    </source>
</evidence>
<dbReference type="AlphaFoldDB" id="A6DGX0"/>
<dbReference type="InterPro" id="IPR022655">
    <property type="entry name" value="DUF1553"/>
</dbReference>
<name>A6DGX0_9BACT</name>
<dbReference type="OrthoDB" id="127107at2"/>
<dbReference type="SUPFAM" id="SSF46626">
    <property type="entry name" value="Cytochrome c"/>
    <property type="match status" value="1"/>
</dbReference>
<evidence type="ECO:0000313" key="5">
    <source>
        <dbReference type="EMBL" id="EDM28853.1"/>
    </source>
</evidence>
<gene>
    <name evidence="5" type="ORF">LNTAR_13592</name>
</gene>
<evidence type="ECO:0000259" key="4">
    <source>
        <dbReference type="Pfam" id="PF07635"/>
    </source>
</evidence>
<dbReference type="PANTHER" id="PTHR35889">
    <property type="entry name" value="CYCLOINULO-OLIGOSACCHARIDE FRUCTANOTRANSFERASE-RELATED"/>
    <property type="match status" value="1"/>
</dbReference>
<comment type="caution">
    <text evidence="5">The sequence shown here is derived from an EMBL/GenBank/DDBJ whole genome shotgun (WGS) entry which is preliminary data.</text>
</comment>
<proteinExistence type="predicted"/>
<dbReference type="Proteomes" id="UP000004947">
    <property type="component" value="Unassembled WGS sequence"/>
</dbReference>
<organism evidence="5 6">
    <name type="scientific">Lentisphaera araneosa HTCC2155</name>
    <dbReference type="NCBI Taxonomy" id="313628"/>
    <lineage>
        <taxon>Bacteria</taxon>
        <taxon>Pseudomonadati</taxon>
        <taxon>Lentisphaerota</taxon>
        <taxon>Lentisphaeria</taxon>
        <taxon>Lentisphaerales</taxon>
        <taxon>Lentisphaeraceae</taxon>
        <taxon>Lentisphaera</taxon>
    </lineage>
</organism>
<dbReference type="GO" id="GO:0020037">
    <property type="term" value="F:heme binding"/>
    <property type="evidence" value="ECO:0007669"/>
    <property type="project" value="InterPro"/>
</dbReference>
<feature type="domain" description="DUF1549" evidence="2">
    <location>
        <begin position="172"/>
        <end position="377"/>
    </location>
</feature>
<reference evidence="5 6" key="1">
    <citation type="journal article" date="2010" name="J. Bacteriol.">
        <title>Genome sequence of Lentisphaera araneosa HTCC2155T, the type species of the order Lentisphaerales in the phylum Lentisphaerae.</title>
        <authorList>
            <person name="Thrash J.C."/>
            <person name="Cho J.C."/>
            <person name="Vergin K.L."/>
            <person name="Morris R.M."/>
            <person name="Giovannoni S.J."/>
        </authorList>
    </citation>
    <scope>NUCLEOTIDE SEQUENCE [LARGE SCALE GENOMIC DNA]</scope>
    <source>
        <strain evidence="5 6">HTCC2155</strain>
    </source>
</reference>
<dbReference type="Pfam" id="PF07587">
    <property type="entry name" value="PSD1"/>
    <property type="match status" value="1"/>
</dbReference>
<dbReference type="InterPro" id="IPR011444">
    <property type="entry name" value="DUF1549"/>
</dbReference>
<dbReference type="InterPro" id="IPR011429">
    <property type="entry name" value="Cyt_c_Planctomycete-type"/>
</dbReference>
<keyword evidence="1" id="KW-0175">Coiled coil</keyword>
<dbReference type="Pfam" id="PF07635">
    <property type="entry name" value="PSCyt1"/>
    <property type="match status" value="1"/>
</dbReference>
<dbReference type="GO" id="GO:0009055">
    <property type="term" value="F:electron transfer activity"/>
    <property type="evidence" value="ECO:0007669"/>
    <property type="project" value="InterPro"/>
</dbReference>
<feature type="coiled-coil region" evidence="1">
    <location>
        <begin position="395"/>
        <end position="426"/>
    </location>
</feature>
<dbReference type="Pfam" id="PF07583">
    <property type="entry name" value="PSCyt2"/>
    <property type="match status" value="1"/>
</dbReference>
<evidence type="ECO:0008006" key="7">
    <source>
        <dbReference type="Google" id="ProtNLM"/>
    </source>
</evidence>
<evidence type="ECO:0000256" key="1">
    <source>
        <dbReference type="SAM" id="Coils"/>
    </source>
</evidence>
<dbReference type="InterPro" id="IPR036909">
    <property type="entry name" value="Cyt_c-like_dom_sf"/>
</dbReference>
<accession>A6DGX0</accession>
<dbReference type="STRING" id="313628.LNTAR_13592"/>
<keyword evidence="6" id="KW-1185">Reference proteome</keyword>
<evidence type="ECO:0000313" key="6">
    <source>
        <dbReference type="Proteomes" id="UP000004947"/>
    </source>
</evidence>
<feature type="domain" description="Cytochrome C Planctomycete-type" evidence="4">
    <location>
        <begin position="52"/>
        <end position="121"/>
    </location>
</feature>